<dbReference type="PROSITE" id="PS50005">
    <property type="entry name" value="TPR"/>
    <property type="match status" value="1"/>
</dbReference>
<reference evidence="3" key="1">
    <citation type="journal article" date="2014" name="Int. J. Syst. Evol. Microbiol.">
        <title>Complete genome sequence of Corynebacterium casei LMG S-19264T (=DSM 44701T), isolated from a smear-ripened cheese.</title>
        <authorList>
            <consortium name="US DOE Joint Genome Institute (JGI-PGF)"/>
            <person name="Walter F."/>
            <person name="Albersmeier A."/>
            <person name="Kalinowski J."/>
            <person name="Ruckert C."/>
        </authorList>
    </citation>
    <scope>NUCLEOTIDE SEQUENCE</scope>
    <source>
        <strain evidence="3">JCM 4391</strain>
    </source>
</reference>
<dbReference type="Pfam" id="PF12688">
    <property type="entry name" value="TPR_5"/>
    <property type="match status" value="1"/>
</dbReference>
<protein>
    <recommendedName>
        <fullName evidence="2">Tetratrico peptide repeat group 5 domain-containing protein</fullName>
    </recommendedName>
</protein>
<dbReference type="AlphaFoldDB" id="A0A918HTS2"/>
<reference evidence="3" key="2">
    <citation type="submission" date="2020-09" db="EMBL/GenBank/DDBJ databases">
        <authorList>
            <person name="Sun Q."/>
            <person name="Ohkuma M."/>
        </authorList>
    </citation>
    <scope>NUCLEOTIDE SEQUENCE</scope>
    <source>
        <strain evidence="3">JCM 4391</strain>
    </source>
</reference>
<dbReference type="Gene3D" id="1.25.40.10">
    <property type="entry name" value="Tetratricopeptide repeat domain"/>
    <property type="match status" value="1"/>
</dbReference>
<evidence type="ECO:0000259" key="2">
    <source>
        <dbReference type="Pfam" id="PF12688"/>
    </source>
</evidence>
<feature type="domain" description="Tetratrico peptide repeat group 5" evidence="2">
    <location>
        <begin position="29"/>
        <end position="149"/>
    </location>
</feature>
<evidence type="ECO:0000313" key="3">
    <source>
        <dbReference type="EMBL" id="GGU26785.1"/>
    </source>
</evidence>
<organism evidence="3 4">
    <name type="scientific">Streptomyces lavendofoliae</name>
    <dbReference type="NCBI Taxonomy" id="67314"/>
    <lineage>
        <taxon>Bacteria</taxon>
        <taxon>Bacillati</taxon>
        <taxon>Actinomycetota</taxon>
        <taxon>Actinomycetes</taxon>
        <taxon>Kitasatosporales</taxon>
        <taxon>Streptomycetaceae</taxon>
        <taxon>Streptomyces</taxon>
    </lineage>
</organism>
<dbReference type="EMBL" id="BMTP01000003">
    <property type="protein sequence ID" value="GGU26785.1"/>
    <property type="molecule type" value="Genomic_DNA"/>
</dbReference>
<dbReference type="InterPro" id="IPR041656">
    <property type="entry name" value="TPR_5"/>
</dbReference>
<evidence type="ECO:0000256" key="1">
    <source>
        <dbReference type="PROSITE-ProRule" id="PRU00339"/>
    </source>
</evidence>
<dbReference type="RefSeq" id="WP_189549647.1">
    <property type="nucleotide sequence ID" value="NZ_BMTP01000003.1"/>
</dbReference>
<keyword evidence="4" id="KW-1185">Reference proteome</keyword>
<keyword evidence="1" id="KW-0802">TPR repeat</keyword>
<proteinExistence type="predicted"/>
<dbReference type="Proteomes" id="UP000636661">
    <property type="component" value="Unassembled WGS sequence"/>
</dbReference>
<accession>A0A918HTS2</accession>
<sequence>MSATEDDGLEETRRELLDLAARDPDDARVQYRAACVHDRLGLEAEAVPFYERCLAGTGLPDEDRRGALLGLGSTYRVLGEYARAVETLRRGVAEYPDDGGLRTFLAMALHNTGDHHEAMGILLDLLATTSMDPSVQRYRRAIDLYAKDLDATVGPPAG</sequence>
<evidence type="ECO:0000313" key="4">
    <source>
        <dbReference type="Proteomes" id="UP000636661"/>
    </source>
</evidence>
<feature type="repeat" description="TPR" evidence="1">
    <location>
        <begin position="65"/>
        <end position="98"/>
    </location>
</feature>
<comment type="caution">
    <text evidence="3">The sequence shown here is derived from an EMBL/GenBank/DDBJ whole genome shotgun (WGS) entry which is preliminary data.</text>
</comment>
<dbReference type="InterPro" id="IPR011990">
    <property type="entry name" value="TPR-like_helical_dom_sf"/>
</dbReference>
<name>A0A918HTS2_9ACTN</name>
<dbReference type="SUPFAM" id="SSF48452">
    <property type="entry name" value="TPR-like"/>
    <property type="match status" value="1"/>
</dbReference>
<gene>
    <name evidence="3" type="ORF">GCM10010274_11600</name>
</gene>
<dbReference type="InterPro" id="IPR019734">
    <property type="entry name" value="TPR_rpt"/>
</dbReference>